<reference evidence="2 3" key="1">
    <citation type="journal article" date="2021" name="BMC Biol.">
        <title>Horizontally acquired antibacterial genes associated with adaptive radiation of ladybird beetles.</title>
        <authorList>
            <person name="Li H.S."/>
            <person name="Tang X.F."/>
            <person name="Huang Y.H."/>
            <person name="Xu Z.Y."/>
            <person name="Chen M.L."/>
            <person name="Du X.Y."/>
            <person name="Qiu B.Y."/>
            <person name="Chen P.T."/>
            <person name="Zhang W."/>
            <person name="Slipinski A."/>
            <person name="Escalona H.E."/>
            <person name="Waterhouse R.M."/>
            <person name="Zwick A."/>
            <person name="Pang H."/>
        </authorList>
    </citation>
    <scope>NUCLEOTIDE SEQUENCE [LARGE SCALE GENOMIC DNA]</scope>
    <source>
        <strain evidence="2">SYSU2018</strain>
    </source>
</reference>
<keyword evidence="1" id="KW-0175">Coiled coil</keyword>
<evidence type="ECO:0000313" key="2">
    <source>
        <dbReference type="EMBL" id="KAL3271883.1"/>
    </source>
</evidence>
<gene>
    <name evidence="2" type="ORF">HHI36_022353</name>
</gene>
<proteinExistence type="predicted"/>
<dbReference type="AlphaFoldDB" id="A0ABD2MZM0"/>
<dbReference type="Proteomes" id="UP001516400">
    <property type="component" value="Unassembled WGS sequence"/>
</dbReference>
<evidence type="ECO:0000313" key="3">
    <source>
        <dbReference type="Proteomes" id="UP001516400"/>
    </source>
</evidence>
<feature type="coiled-coil region" evidence="1">
    <location>
        <begin position="5"/>
        <end position="39"/>
    </location>
</feature>
<sequence length="120" mass="13771">MSDKFDQLAGDNRSMLKEVKNLREENSALKKQVDKLEDRITSFEPRETSGEVENSGFSNLNLDNVNDFRPVIMEIANDLLECGVKDSDLLSCHRVDNRKGSVLVFKRCEHPRWSVEEEKG</sequence>
<organism evidence="2 3">
    <name type="scientific">Cryptolaemus montrouzieri</name>
    <dbReference type="NCBI Taxonomy" id="559131"/>
    <lineage>
        <taxon>Eukaryota</taxon>
        <taxon>Metazoa</taxon>
        <taxon>Ecdysozoa</taxon>
        <taxon>Arthropoda</taxon>
        <taxon>Hexapoda</taxon>
        <taxon>Insecta</taxon>
        <taxon>Pterygota</taxon>
        <taxon>Neoptera</taxon>
        <taxon>Endopterygota</taxon>
        <taxon>Coleoptera</taxon>
        <taxon>Polyphaga</taxon>
        <taxon>Cucujiformia</taxon>
        <taxon>Coccinelloidea</taxon>
        <taxon>Coccinellidae</taxon>
        <taxon>Scymninae</taxon>
        <taxon>Scymnini</taxon>
        <taxon>Cryptolaemus</taxon>
    </lineage>
</organism>
<name>A0ABD2MZM0_9CUCU</name>
<evidence type="ECO:0000256" key="1">
    <source>
        <dbReference type="SAM" id="Coils"/>
    </source>
</evidence>
<accession>A0ABD2MZM0</accession>
<protein>
    <submittedName>
        <fullName evidence="2">Uncharacterized protein</fullName>
    </submittedName>
</protein>
<comment type="caution">
    <text evidence="2">The sequence shown here is derived from an EMBL/GenBank/DDBJ whole genome shotgun (WGS) entry which is preliminary data.</text>
</comment>
<dbReference type="EMBL" id="JABFTP020000042">
    <property type="protein sequence ID" value="KAL3271883.1"/>
    <property type="molecule type" value="Genomic_DNA"/>
</dbReference>
<keyword evidence="3" id="KW-1185">Reference proteome</keyword>